<evidence type="ECO:0000313" key="3">
    <source>
        <dbReference type="Proteomes" id="UP000218505"/>
    </source>
</evidence>
<evidence type="ECO:0000313" key="2">
    <source>
        <dbReference type="EMBL" id="ATE56151.1"/>
    </source>
</evidence>
<dbReference type="KEGG" id="apre:CNX65_25115"/>
<dbReference type="RefSeq" id="WP_096495972.1">
    <property type="nucleotide sequence ID" value="NZ_CP023445.1"/>
</dbReference>
<dbReference type="EMBL" id="CP023445">
    <property type="protein sequence ID" value="ATE56151.1"/>
    <property type="molecule type" value="Genomic_DNA"/>
</dbReference>
<organism evidence="2 3">
    <name type="scientific">Actinosynnema pretiosum</name>
    <dbReference type="NCBI Taxonomy" id="42197"/>
    <lineage>
        <taxon>Bacteria</taxon>
        <taxon>Bacillati</taxon>
        <taxon>Actinomycetota</taxon>
        <taxon>Actinomycetes</taxon>
        <taxon>Pseudonocardiales</taxon>
        <taxon>Pseudonocardiaceae</taxon>
        <taxon>Actinosynnema</taxon>
    </lineage>
</organism>
<keyword evidence="3" id="KW-1185">Reference proteome</keyword>
<name>A0A290ZAU7_9PSEU</name>
<evidence type="ECO:0000256" key="1">
    <source>
        <dbReference type="SAM" id="MobiDB-lite"/>
    </source>
</evidence>
<evidence type="ECO:0008006" key="4">
    <source>
        <dbReference type="Google" id="ProtNLM"/>
    </source>
</evidence>
<dbReference type="AlphaFoldDB" id="A0A290ZAU7"/>
<feature type="region of interest" description="Disordered" evidence="1">
    <location>
        <begin position="1"/>
        <end position="67"/>
    </location>
</feature>
<sequence length="210" mass="21071">MYRTNGRTMSRYLRTAPQGGEPNGTTGGGGAGTQPAPAPTADDQLGDAGKKALTEERKQRGAAEKRAAALEAELQQLRDANKSAEEKALDAARREGANTATTAANARLVSAEVRIAAASGGFADPGDALAALREQLSAVKVTDTGEVDQAAVKQLVDELAKAKPYLLKQSTTGTASPADAGIGAGGTTSGAPVAPGLGRLSAAYAAGAKK</sequence>
<feature type="compositionally biased region" description="Basic and acidic residues" evidence="1">
    <location>
        <begin position="48"/>
        <end position="67"/>
    </location>
</feature>
<feature type="region of interest" description="Disordered" evidence="1">
    <location>
        <begin position="170"/>
        <end position="196"/>
    </location>
</feature>
<accession>A0A290ZAU7</accession>
<protein>
    <recommendedName>
        <fullName evidence="4">Scaffolding protein</fullName>
    </recommendedName>
</protein>
<gene>
    <name evidence="2" type="ORF">CNX65_25115</name>
</gene>
<feature type="compositionally biased region" description="Gly residues" evidence="1">
    <location>
        <begin position="21"/>
        <end position="32"/>
    </location>
</feature>
<dbReference type="Proteomes" id="UP000218505">
    <property type="component" value="Chromosome"/>
</dbReference>
<reference evidence="2" key="1">
    <citation type="submission" date="2017-09" db="EMBL/GenBank/DDBJ databases">
        <title>Complete Genome Sequence of ansamitocin-producing Bacterium Actinosynnema pretiosum X47.</title>
        <authorList>
            <person name="Cao G."/>
            <person name="Zong G."/>
            <person name="Zhong C."/>
            <person name="Fu J."/>
        </authorList>
    </citation>
    <scope>NUCLEOTIDE SEQUENCE [LARGE SCALE GENOMIC DNA]</scope>
    <source>
        <strain evidence="2">X47</strain>
    </source>
</reference>
<proteinExistence type="predicted"/>